<dbReference type="Proteomes" id="UP000243499">
    <property type="component" value="Chromosome 1"/>
</dbReference>
<sequence>MMDTAPAAMTAVFAIHPMKDPTPASRPRFGVPVFLSSVLFVLVPSCAAPTGSSPLCKRLGLETYFRGYRSSSTKELVTRFE</sequence>
<accession>A0A2T8KX90</accession>
<dbReference type="AlphaFoldDB" id="A0A2T8KX90"/>
<proteinExistence type="predicted"/>
<reference evidence="1" key="1">
    <citation type="submission" date="2018-04" db="EMBL/GenBank/DDBJ databases">
        <title>WGS assembly of Panicum hallii.</title>
        <authorList>
            <person name="Lovell J."/>
            <person name="Jenkins J."/>
            <person name="Lowry D."/>
            <person name="Mamidi S."/>
            <person name="Sreedasyam A."/>
            <person name="Weng X."/>
            <person name="Barry K."/>
            <person name="Bonette J."/>
            <person name="Campitelli B."/>
            <person name="Daum C."/>
            <person name="Gordon S."/>
            <person name="Gould B."/>
            <person name="Lipzen A."/>
            <person name="Macqueen A."/>
            <person name="Palacio-Mejia J."/>
            <person name="Plott C."/>
            <person name="Shakirov E."/>
            <person name="Shu S."/>
            <person name="Yoshinaga Y."/>
            <person name="Zane M."/>
            <person name="Rokhsar D."/>
            <person name="Grimwood J."/>
            <person name="Schmutz J."/>
            <person name="Juenger T."/>
        </authorList>
    </citation>
    <scope>NUCLEOTIDE SEQUENCE [LARGE SCALE GENOMIC DNA]</scope>
    <source>
        <strain evidence="1">FIL2</strain>
    </source>
</reference>
<dbReference type="Gramene" id="PVH66785">
    <property type="protein sequence ID" value="PVH66785"/>
    <property type="gene ID" value="PAHAL_1G346700"/>
</dbReference>
<gene>
    <name evidence="1" type="ORF">PAHAL_1G346700</name>
</gene>
<name>A0A2T8KX90_9POAL</name>
<dbReference type="EMBL" id="CM008046">
    <property type="protein sequence ID" value="PVH66785.1"/>
    <property type="molecule type" value="Genomic_DNA"/>
</dbReference>
<evidence type="ECO:0000313" key="1">
    <source>
        <dbReference type="EMBL" id="PVH66785.1"/>
    </source>
</evidence>
<protein>
    <submittedName>
        <fullName evidence="1">Uncharacterized protein</fullName>
    </submittedName>
</protein>
<organism evidence="1">
    <name type="scientific">Panicum hallii</name>
    <dbReference type="NCBI Taxonomy" id="206008"/>
    <lineage>
        <taxon>Eukaryota</taxon>
        <taxon>Viridiplantae</taxon>
        <taxon>Streptophyta</taxon>
        <taxon>Embryophyta</taxon>
        <taxon>Tracheophyta</taxon>
        <taxon>Spermatophyta</taxon>
        <taxon>Magnoliopsida</taxon>
        <taxon>Liliopsida</taxon>
        <taxon>Poales</taxon>
        <taxon>Poaceae</taxon>
        <taxon>PACMAD clade</taxon>
        <taxon>Panicoideae</taxon>
        <taxon>Panicodae</taxon>
        <taxon>Paniceae</taxon>
        <taxon>Panicinae</taxon>
        <taxon>Panicum</taxon>
        <taxon>Panicum sect. Panicum</taxon>
    </lineage>
</organism>